<proteinExistence type="predicted"/>
<gene>
    <name evidence="1" type="ORF">HINF_LOCUS33013</name>
    <name evidence="2" type="ORF">HINF_LOCUS58014</name>
</gene>
<organism evidence="1">
    <name type="scientific">Hexamita inflata</name>
    <dbReference type="NCBI Taxonomy" id="28002"/>
    <lineage>
        <taxon>Eukaryota</taxon>
        <taxon>Metamonada</taxon>
        <taxon>Diplomonadida</taxon>
        <taxon>Hexamitidae</taxon>
        <taxon>Hexamitinae</taxon>
        <taxon>Hexamita</taxon>
    </lineage>
</organism>
<dbReference type="AlphaFoldDB" id="A0AA86PUT9"/>
<dbReference type="EMBL" id="CAXDID020000323">
    <property type="protein sequence ID" value="CAL6077091.1"/>
    <property type="molecule type" value="Genomic_DNA"/>
</dbReference>
<evidence type="ECO:0000313" key="2">
    <source>
        <dbReference type="EMBL" id="CAL6077091.1"/>
    </source>
</evidence>
<protein>
    <submittedName>
        <fullName evidence="2">Hypothetical_protein</fullName>
    </submittedName>
</protein>
<name>A0AA86PUT9_9EUKA</name>
<evidence type="ECO:0000313" key="3">
    <source>
        <dbReference type="Proteomes" id="UP001642409"/>
    </source>
</evidence>
<dbReference type="EMBL" id="CATOUU010000743">
    <property type="protein sequence ID" value="CAI9945368.1"/>
    <property type="molecule type" value="Genomic_DNA"/>
</dbReference>
<comment type="caution">
    <text evidence="1">The sequence shown here is derived from an EMBL/GenBank/DDBJ whole genome shotgun (WGS) entry which is preliminary data.</text>
</comment>
<reference evidence="1" key="1">
    <citation type="submission" date="2023-06" db="EMBL/GenBank/DDBJ databases">
        <authorList>
            <person name="Kurt Z."/>
        </authorList>
    </citation>
    <scope>NUCLEOTIDE SEQUENCE</scope>
</reference>
<sequence length="192" mass="23384">MQIYQQYSQKTQRKVLTTEQHAKLNLFMLNHLIAKYNLTGRLNTIQEFAQYYKQLERKQQMSGRDWSQLDNRIVTEFPNLSITIFKGKSYSEKQYFDVFAANELPLYPQETQKLMKDYIKTYMSQTQNVKRNNSFIKKLLKNVKDKFNMSRTDEYSFKKQQYQNKIFIKTLIEQEKMSNLIVYQREEFQRDQ</sequence>
<dbReference type="Proteomes" id="UP001642409">
    <property type="component" value="Unassembled WGS sequence"/>
</dbReference>
<reference evidence="2 3" key="2">
    <citation type="submission" date="2024-07" db="EMBL/GenBank/DDBJ databases">
        <authorList>
            <person name="Akdeniz Z."/>
        </authorList>
    </citation>
    <scope>NUCLEOTIDE SEQUENCE [LARGE SCALE GENOMIC DNA]</scope>
</reference>
<keyword evidence="3" id="KW-1185">Reference proteome</keyword>
<evidence type="ECO:0000313" key="1">
    <source>
        <dbReference type="EMBL" id="CAI9945368.1"/>
    </source>
</evidence>
<accession>A0AA86PUT9</accession>